<sequence>MSKQLPLFRRDASSTNGRTSRPWAVQITRKRIIIISFIIALIIFLRSTKKDRNLDSTTAPTPYRIDWPSWPSKLNDEDKKTSAFKASSFTPDALYQEEDLKPVTAIVYRVSTNANHVLIVVNHLLNYPFIKEIYIHNPMSSPSLSIEELNLDASQARYVNIEIYDERNERLGSLARFTTCAMATYDTCYMQDDTWQPTSMDSLYLNTIRYPNLIHANSPPGRYMDQMRWRVSNADIGMHTGFADLQYGAFVPRWKVQTFMTQLGKSALGKDRIRLADLYFSLWTNQYPWILSNPLLLASGEQPGDLDPVSPQYYSNMNQAIRRLEKTLESDLTDIPKDYFERIEDEPRLYERDVRTSCVNDRCLFFTNMDHTPDPTLLKFNKDNIVNIQQLETVYNELSTLPSNEFWNEHAYHKAVDQDPSSCWNTYQNPKAGDYFGLITMGSIMPEELQIYTCNDIRRPEALFDVSVTNNGTDWITCRTSATAAWQHVPPRVYIKLDCGDTVNELRAIRITFLENGPEPFNVCGLALDTVVV</sequence>
<gene>
    <name evidence="2" type="ORF">INT45_002511</name>
</gene>
<protein>
    <submittedName>
        <fullName evidence="2">Uncharacterized protein</fullName>
    </submittedName>
</protein>
<evidence type="ECO:0000313" key="2">
    <source>
        <dbReference type="EMBL" id="KAG2226045.1"/>
    </source>
</evidence>
<accession>A0A8H7SAT3</accession>
<feature type="region of interest" description="Disordered" evidence="1">
    <location>
        <begin position="1"/>
        <end position="20"/>
    </location>
</feature>
<name>A0A8H7SAT3_9FUNG</name>
<keyword evidence="3" id="KW-1185">Reference proteome</keyword>
<dbReference type="Proteomes" id="UP000646827">
    <property type="component" value="Unassembled WGS sequence"/>
</dbReference>
<reference evidence="2 3" key="1">
    <citation type="submission" date="2020-12" db="EMBL/GenBank/DDBJ databases">
        <title>Metabolic potential, ecology and presence of endohyphal bacteria is reflected in genomic diversity of Mucoromycotina.</title>
        <authorList>
            <person name="Muszewska A."/>
            <person name="Okrasinska A."/>
            <person name="Steczkiewicz K."/>
            <person name="Drgas O."/>
            <person name="Orlowska M."/>
            <person name="Perlinska-Lenart U."/>
            <person name="Aleksandrzak-Piekarczyk T."/>
            <person name="Szatraj K."/>
            <person name="Zielenkiewicz U."/>
            <person name="Pilsyk S."/>
            <person name="Malc E."/>
            <person name="Mieczkowski P."/>
            <person name="Kruszewska J.S."/>
            <person name="Biernat P."/>
            <person name="Pawlowska J."/>
        </authorList>
    </citation>
    <scope>NUCLEOTIDE SEQUENCE [LARGE SCALE GENOMIC DNA]</scope>
    <source>
        <strain evidence="2 3">CBS 142.35</strain>
    </source>
</reference>
<dbReference type="EMBL" id="JAEPRB010000021">
    <property type="protein sequence ID" value="KAG2226045.1"/>
    <property type="molecule type" value="Genomic_DNA"/>
</dbReference>
<proteinExistence type="predicted"/>
<evidence type="ECO:0000256" key="1">
    <source>
        <dbReference type="SAM" id="MobiDB-lite"/>
    </source>
</evidence>
<comment type="caution">
    <text evidence="2">The sequence shown here is derived from an EMBL/GenBank/DDBJ whole genome shotgun (WGS) entry which is preliminary data.</text>
</comment>
<dbReference type="OrthoDB" id="1684102at2759"/>
<evidence type="ECO:0000313" key="3">
    <source>
        <dbReference type="Proteomes" id="UP000646827"/>
    </source>
</evidence>
<organism evidence="2 3">
    <name type="scientific">Circinella minor</name>
    <dbReference type="NCBI Taxonomy" id="1195481"/>
    <lineage>
        <taxon>Eukaryota</taxon>
        <taxon>Fungi</taxon>
        <taxon>Fungi incertae sedis</taxon>
        <taxon>Mucoromycota</taxon>
        <taxon>Mucoromycotina</taxon>
        <taxon>Mucoromycetes</taxon>
        <taxon>Mucorales</taxon>
        <taxon>Lichtheimiaceae</taxon>
        <taxon>Circinella</taxon>
    </lineage>
</organism>
<dbReference type="AlphaFoldDB" id="A0A8H7SAT3"/>